<keyword evidence="1" id="KW-0472">Membrane</keyword>
<dbReference type="GO" id="GO:0000155">
    <property type="term" value="F:phosphorelay sensor kinase activity"/>
    <property type="evidence" value="ECO:0007669"/>
    <property type="project" value="InterPro"/>
</dbReference>
<proteinExistence type="predicted"/>
<organism evidence="3 4">
    <name type="scientific">Chitinophaga niabensis</name>
    <dbReference type="NCBI Taxonomy" id="536979"/>
    <lineage>
        <taxon>Bacteria</taxon>
        <taxon>Pseudomonadati</taxon>
        <taxon>Bacteroidota</taxon>
        <taxon>Chitinophagia</taxon>
        <taxon>Chitinophagales</taxon>
        <taxon>Chitinophagaceae</taxon>
        <taxon>Chitinophaga</taxon>
    </lineage>
</organism>
<dbReference type="AlphaFoldDB" id="A0A1N6G4X0"/>
<dbReference type="EMBL" id="FSRA01000001">
    <property type="protein sequence ID" value="SIO02501.1"/>
    <property type="molecule type" value="Genomic_DNA"/>
</dbReference>
<dbReference type="OrthoDB" id="9809908at2"/>
<feature type="transmembrane region" description="Helical" evidence="1">
    <location>
        <begin position="79"/>
        <end position="100"/>
    </location>
</feature>
<dbReference type="PANTHER" id="PTHR34220">
    <property type="entry name" value="SENSOR HISTIDINE KINASE YPDA"/>
    <property type="match status" value="1"/>
</dbReference>
<evidence type="ECO:0000256" key="1">
    <source>
        <dbReference type="SAM" id="Phobius"/>
    </source>
</evidence>
<evidence type="ECO:0000313" key="4">
    <source>
        <dbReference type="Proteomes" id="UP000185003"/>
    </source>
</evidence>
<keyword evidence="1" id="KW-1133">Transmembrane helix</keyword>
<dbReference type="InterPro" id="IPR050640">
    <property type="entry name" value="Bact_2-comp_sensor_kinase"/>
</dbReference>
<dbReference type="Proteomes" id="UP000185003">
    <property type="component" value="Unassembled WGS sequence"/>
</dbReference>
<dbReference type="PANTHER" id="PTHR34220:SF7">
    <property type="entry name" value="SENSOR HISTIDINE KINASE YPDA"/>
    <property type="match status" value="1"/>
</dbReference>
<dbReference type="Pfam" id="PF06580">
    <property type="entry name" value="His_kinase"/>
    <property type="match status" value="1"/>
</dbReference>
<keyword evidence="1" id="KW-0812">Transmembrane</keyword>
<dbReference type="InterPro" id="IPR010559">
    <property type="entry name" value="Sig_transdc_His_kin_internal"/>
</dbReference>
<evidence type="ECO:0000259" key="2">
    <source>
        <dbReference type="Pfam" id="PF06580"/>
    </source>
</evidence>
<feature type="domain" description="Signal transduction histidine kinase internal region" evidence="2">
    <location>
        <begin position="149"/>
        <end position="224"/>
    </location>
</feature>
<name>A0A1N6G4X0_9BACT</name>
<feature type="transmembrane region" description="Helical" evidence="1">
    <location>
        <begin position="7"/>
        <end position="27"/>
    </location>
</feature>
<evidence type="ECO:0000313" key="3">
    <source>
        <dbReference type="EMBL" id="SIO02501.1"/>
    </source>
</evidence>
<keyword evidence="3" id="KW-0418">Kinase</keyword>
<dbReference type="InterPro" id="IPR036890">
    <property type="entry name" value="HATPase_C_sf"/>
</dbReference>
<gene>
    <name evidence="3" type="ORF">SAMN04488055_2577</name>
</gene>
<dbReference type="GO" id="GO:0016020">
    <property type="term" value="C:membrane"/>
    <property type="evidence" value="ECO:0007669"/>
    <property type="project" value="InterPro"/>
</dbReference>
<sequence length="328" mass="38353">MRFKYKIQLILLSSLAITILFSIPRLPLLRFPQYELPELIARTVYSFLFAVLFFTINLDRRAITLGSFTIDTNRFFTLLLLNGGLFFIVDYLLMRLHLYLFEPALMERLFRFLFNITFVLEFLLIILISYIYRLVFHNQQIKKTNAETRYEVLKNQVNPHFLFNSFNTINSLILRDKEAAVNFVNNMSDVFRYALESRETVTLEEELGMLAAYTAMLNGRHGGKIMMDMDIDNAMLSYKLPPMAMQILVENAVKHNIISARHPLHIRIFTRDNGALVVSNDLHEKKVRERSTGLGLSNLNQRSQYLSNRDIIIQRLDNKFIVTVPLIQ</sequence>
<protein>
    <submittedName>
        <fullName evidence="3">Histidine kinase</fullName>
    </submittedName>
</protein>
<dbReference type="STRING" id="536979.SAMN04488055_2577"/>
<keyword evidence="4" id="KW-1185">Reference proteome</keyword>
<feature type="transmembrane region" description="Helical" evidence="1">
    <location>
        <begin position="112"/>
        <end position="132"/>
    </location>
</feature>
<reference evidence="4" key="1">
    <citation type="submission" date="2016-11" db="EMBL/GenBank/DDBJ databases">
        <authorList>
            <person name="Varghese N."/>
            <person name="Submissions S."/>
        </authorList>
    </citation>
    <scope>NUCLEOTIDE SEQUENCE [LARGE SCALE GENOMIC DNA]</scope>
    <source>
        <strain evidence="4">DSM 24787</strain>
    </source>
</reference>
<dbReference type="SUPFAM" id="SSF55874">
    <property type="entry name" value="ATPase domain of HSP90 chaperone/DNA topoisomerase II/histidine kinase"/>
    <property type="match status" value="1"/>
</dbReference>
<dbReference type="RefSeq" id="WP_074239625.1">
    <property type="nucleotide sequence ID" value="NZ_FSRA01000001.1"/>
</dbReference>
<feature type="transmembrane region" description="Helical" evidence="1">
    <location>
        <begin position="39"/>
        <end position="58"/>
    </location>
</feature>
<keyword evidence="3" id="KW-0808">Transferase</keyword>
<accession>A0A1N6G4X0</accession>